<reference evidence="2" key="1">
    <citation type="submission" date="2023-02" db="EMBL/GenBank/DDBJ databases">
        <title>Kitasatospora phosalacinea NBRC 14362.</title>
        <authorList>
            <person name="Ichikawa N."/>
            <person name="Sato H."/>
            <person name="Tonouchi N."/>
        </authorList>
    </citation>
    <scope>NUCLEOTIDE SEQUENCE</scope>
    <source>
        <strain evidence="2">NBRC 14362</strain>
    </source>
</reference>
<dbReference type="EMBL" id="BSRX01000046">
    <property type="protein sequence ID" value="GLW57990.1"/>
    <property type="molecule type" value="Genomic_DNA"/>
</dbReference>
<evidence type="ECO:0000313" key="3">
    <source>
        <dbReference type="Proteomes" id="UP001165143"/>
    </source>
</evidence>
<protein>
    <submittedName>
        <fullName evidence="2">Uncharacterized protein</fullName>
    </submittedName>
</protein>
<feature type="compositionally biased region" description="Low complexity" evidence="1">
    <location>
        <begin position="334"/>
        <end position="345"/>
    </location>
</feature>
<evidence type="ECO:0000313" key="2">
    <source>
        <dbReference type="EMBL" id="GLW57990.1"/>
    </source>
</evidence>
<gene>
    <name evidence="2" type="ORF">Kpho01_60010</name>
</gene>
<feature type="region of interest" description="Disordered" evidence="1">
    <location>
        <begin position="1"/>
        <end position="26"/>
    </location>
</feature>
<dbReference type="RefSeq" id="WP_051777388.1">
    <property type="nucleotide sequence ID" value="NZ_BSRX01000046.1"/>
</dbReference>
<proteinExistence type="predicted"/>
<dbReference type="Proteomes" id="UP001165143">
    <property type="component" value="Unassembled WGS sequence"/>
</dbReference>
<sequence length="354" mass="37940">MQPVTFSKSGFGVTAHTRRTPPNNEFTPVTTLLAARGVEYTIDFETGDYIDAQLPDGSFLLAGPQYADYQEPGWSGPQNGWFAEWLELGGEPAPLYDSQPGQLDHQHGTNPEPLLACLNEHLDQRGVPSEQEVRARTLRAESLLHRAGFVPTSQNGVACHRLPAAMLDPDERRTAVTRAADYLRAEGFGVDCPTDLTDRAAAGTALPSRPLDRLGEDIAKAGHTEDVVAALSVLTAPGDGVLDQAVDALHQTVTWWEGLNATASDPHYAARLREVADLTDRYVREIRALRGDLADRHAAHPQAAARSAASGHDLRVAAALASSPASERTLTGHPAEALLAAQPPATGRPSGRVR</sequence>
<organism evidence="2 3">
    <name type="scientific">Kitasatospora phosalacinea</name>
    <dbReference type="NCBI Taxonomy" id="2065"/>
    <lineage>
        <taxon>Bacteria</taxon>
        <taxon>Bacillati</taxon>
        <taxon>Actinomycetota</taxon>
        <taxon>Actinomycetes</taxon>
        <taxon>Kitasatosporales</taxon>
        <taxon>Streptomycetaceae</taxon>
        <taxon>Kitasatospora</taxon>
    </lineage>
</organism>
<name>A0A9W6USW8_9ACTN</name>
<dbReference type="AlphaFoldDB" id="A0A9W6USW8"/>
<comment type="caution">
    <text evidence="2">The sequence shown here is derived from an EMBL/GenBank/DDBJ whole genome shotgun (WGS) entry which is preliminary data.</text>
</comment>
<accession>A0A9W6USW8</accession>
<evidence type="ECO:0000256" key="1">
    <source>
        <dbReference type="SAM" id="MobiDB-lite"/>
    </source>
</evidence>
<feature type="region of interest" description="Disordered" evidence="1">
    <location>
        <begin position="334"/>
        <end position="354"/>
    </location>
</feature>
<dbReference type="OrthoDB" id="4305403at2"/>